<dbReference type="AlphaFoldDB" id="A0A067CDT0"/>
<reference evidence="1 2" key="1">
    <citation type="journal article" date="2013" name="PLoS Genet.">
        <title>Distinctive expansion of potential virulence genes in the genome of the oomycete fish pathogen Saprolegnia parasitica.</title>
        <authorList>
            <person name="Jiang R.H."/>
            <person name="de Bruijn I."/>
            <person name="Haas B.J."/>
            <person name="Belmonte R."/>
            <person name="Lobach L."/>
            <person name="Christie J."/>
            <person name="van den Ackerveken G."/>
            <person name="Bottin A."/>
            <person name="Bulone V."/>
            <person name="Diaz-Moreno S.M."/>
            <person name="Dumas B."/>
            <person name="Fan L."/>
            <person name="Gaulin E."/>
            <person name="Govers F."/>
            <person name="Grenville-Briggs L.J."/>
            <person name="Horner N.R."/>
            <person name="Levin J.Z."/>
            <person name="Mammella M."/>
            <person name="Meijer H.J."/>
            <person name="Morris P."/>
            <person name="Nusbaum C."/>
            <person name="Oome S."/>
            <person name="Phillips A.J."/>
            <person name="van Rooyen D."/>
            <person name="Rzeszutek E."/>
            <person name="Saraiva M."/>
            <person name="Secombes C.J."/>
            <person name="Seidl M.F."/>
            <person name="Snel B."/>
            <person name="Stassen J.H."/>
            <person name="Sykes S."/>
            <person name="Tripathy S."/>
            <person name="van den Berg H."/>
            <person name="Vega-Arreguin J.C."/>
            <person name="Wawra S."/>
            <person name="Young S.K."/>
            <person name="Zeng Q."/>
            <person name="Dieguez-Uribeondo J."/>
            <person name="Russ C."/>
            <person name="Tyler B.M."/>
            <person name="van West P."/>
        </authorList>
    </citation>
    <scope>NUCLEOTIDE SEQUENCE [LARGE SCALE GENOMIC DNA]</scope>
    <source>
        <strain evidence="1 2">CBS 223.65</strain>
    </source>
</reference>
<protein>
    <submittedName>
        <fullName evidence="1">Uncharacterized protein</fullName>
    </submittedName>
</protein>
<proteinExistence type="predicted"/>
<dbReference type="EMBL" id="KK583236">
    <property type="protein sequence ID" value="KDO24982.1"/>
    <property type="molecule type" value="Genomic_DNA"/>
</dbReference>
<evidence type="ECO:0000313" key="1">
    <source>
        <dbReference type="EMBL" id="KDO24982.1"/>
    </source>
</evidence>
<keyword evidence="2" id="KW-1185">Reference proteome</keyword>
<dbReference type="Proteomes" id="UP000030745">
    <property type="component" value="Unassembled WGS sequence"/>
</dbReference>
<dbReference type="GeneID" id="24131863"/>
<dbReference type="RefSeq" id="XP_012204251.1">
    <property type="nucleotide sequence ID" value="XM_012348861.1"/>
</dbReference>
<organism evidence="1 2">
    <name type="scientific">Saprolegnia parasitica (strain CBS 223.65)</name>
    <dbReference type="NCBI Taxonomy" id="695850"/>
    <lineage>
        <taxon>Eukaryota</taxon>
        <taxon>Sar</taxon>
        <taxon>Stramenopiles</taxon>
        <taxon>Oomycota</taxon>
        <taxon>Saprolegniomycetes</taxon>
        <taxon>Saprolegniales</taxon>
        <taxon>Saprolegniaceae</taxon>
        <taxon>Saprolegnia</taxon>
    </lineage>
</organism>
<dbReference type="VEuPathDB" id="FungiDB:SPRG_09712"/>
<accession>A0A067CDT0</accession>
<sequence>MTVFQLLDPTRQLSDDEIMALVAAAAIDEPYEPTALEEVLLGFEATLATLPMVCDCHGYERRNVDALGAEISELLATDRRTSAHRAAYH</sequence>
<gene>
    <name evidence="1" type="ORF">SPRG_09712</name>
</gene>
<dbReference type="KEGG" id="spar:SPRG_09712"/>
<evidence type="ECO:0000313" key="2">
    <source>
        <dbReference type="Proteomes" id="UP000030745"/>
    </source>
</evidence>
<name>A0A067CDT0_SAPPC</name>